<accession>A0AAE0MEV7</accession>
<reference evidence="1" key="2">
    <citation type="submission" date="2023-06" db="EMBL/GenBank/DDBJ databases">
        <authorList>
            <consortium name="Lawrence Berkeley National Laboratory"/>
            <person name="Haridas S."/>
            <person name="Hensen N."/>
            <person name="Bonometti L."/>
            <person name="Westerberg I."/>
            <person name="Brannstrom I.O."/>
            <person name="Guillou S."/>
            <person name="Cros-Aarteil S."/>
            <person name="Calhoun S."/>
            <person name="Kuo A."/>
            <person name="Mondo S."/>
            <person name="Pangilinan J."/>
            <person name="Riley R."/>
            <person name="Labutti K."/>
            <person name="Andreopoulos B."/>
            <person name="Lipzen A."/>
            <person name="Chen C."/>
            <person name="Yanf M."/>
            <person name="Daum C."/>
            <person name="Ng V."/>
            <person name="Clum A."/>
            <person name="Steindorff A."/>
            <person name="Ohm R."/>
            <person name="Martin F."/>
            <person name="Silar P."/>
            <person name="Natvig D."/>
            <person name="Lalanne C."/>
            <person name="Gautier V."/>
            <person name="Ament-Velasquez S.L."/>
            <person name="Kruys A."/>
            <person name="Hutchinson M.I."/>
            <person name="Powell A.J."/>
            <person name="Barry K."/>
            <person name="Miller A.N."/>
            <person name="Grigoriev I.V."/>
            <person name="Debuchy R."/>
            <person name="Gladieux P."/>
            <person name="Thoren M.H."/>
            <person name="Johannesson H."/>
        </authorList>
    </citation>
    <scope>NUCLEOTIDE SEQUENCE</scope>
    <source>
        <strain evidence="1">CBS 118394</strain>
    </source>
</reference>
<dbReference type="EMBL" id="JAUEDM010000001">
    <property type="protein sequence ID" value="KAK3329882.1"/>
    <property type="molecule type" value="Genomic_DNA"/>
</dbReference>
<sequence length="91" mass="9957">MEAGLPAGFLVWSAVRSASLLSHTRSLPNLPYTHSEPTSWFFQAVCEKATTLRYTSASQEVHSHRIPSAHSLCSACFAVCGEHFDLQSAHP</sequence>
<name>A0AAE0MEV7_9PEZI</name>
<proteinExistence type="predicted"/>
<reference evidence="1" key="1">
    <citation type="journal article" date="2023" name="Mol. Phylogenet. Evol.">
        <title>Genome-scale phylogeny and comparative genomics of the fungal order Sordariales.</title>
        <authorList>
            <person name="Hensen N."/>
            <person name="Bonometti L."/>
            <person name="Westerberg I."/>
            <person name="Brannstrom I.O."/>
            <person name="Guillou S."/>
            <person name="Cros-Aarteil S."/>
            <person name="Calhoun S."/>
            <person name="Haridas S."/>
            <person name="Kuo A."/>
            <person name="Mondo S."/>
            <person name="Pangilinan J."/>
            <person name="Riley R."/>
            <person name="LaButti K."/>
            <person name="Andreopoulos B."/>
            <person name="Lipzen A."/>
            <person name="Chen C."/>
            <person name="Yan M."/>
            <person name="Daum C."/>
            <person name="Ng V."/>
            <person name="Clum A."/>
            <person name="Steindorff A."/>
            <person name="Ohm R.A."/>
            <person name="Martin F."/>
            <person name="Silar P."/>
            <person name="Natvig D.O."/>
            <person name="Lalanne C."/>
            <person name="Gautier V."/>
            <person name="Ament-Velasquez S.L."/>
            <person name="Kruys A."/>
            <person name="Hutchinson M.I."/>
            <person name="Powell A.J."/>
            <person name="Barry K."/>
            <person name="Miller A.N."/>
            <person name="Grigoriev I.V."/>
            <person name="Debuchy R."/>
            <person name="Gladieux P."/>
            <person name="Hiltunen Thoren M."/>
            <person name="Johannesson H."/>
        </authorList>
    </citation>
    <scope>NUCLEOTIDE SEQUENCE</scope>
    <source>
        <strain evidence="1">CBS 118394</strain>
    </source>
</reference>
<evidence type="ECO:0000313" key="2">
    <source>
        <dbReference type="Proteomes" id="UP001283341"/>
    </source>
</evidence>
<keyword evidence="2" id="KW-1185">Reference proteome</keyword>
<organism evidence="1 2">
    <name type="scientific">Apodospora peruviana</name>
    <dbReference type="NCBI Taxonomy" id="516989"/>
    <lineage>
        <taxon>Eukaryota</taxon>
        <taxon>Fungi</taxon>
        <taxon>Dikarya</taxon>
        <taxon>Ascomycota</taxon>
        <taxon>Pezizomycotina</taxon>
        <taxon>Sordariomycetes</taxon>
        <taxon>Sordariomycetidae</taxon>
        <taxon>Sordariales</taxon>
        <taxon>Lasiosphaeriaceae</taxon>
        <taxon>Apodospora</taxon>
    </lineage>
</organism>
<dbReference type="Proteomes" id="UP001283341">
    <property type="component" value="Unassembled WGS sequence"/>
</dbReference>
<gene>
    <name evidence="1" type="ORF">B0H66DRAFT_40482</name>
</gene>
<evidence type="ECO:0000313" key="1">
    <source>
        <dbReference type="EMBL" id="KAK3329882.1"/>
    </source>
</evidence>
<comment type="caution">
    <text evidence="1">The sequence shown here is derived from an EMBL/GenBank/DDBJ whole genome shotgun (WGS) entry which is preliminary data.</text>
</comment>
<dbReference type="AlphaFoldDB" id="A0AAE0MEV7"/>
<protein>
    <submittedName>
        <fullName evidence="1">Uncharacterized protein</fullName>
    </submittedName>
</protein>